<dbReference type="OrthoDB" id="1494254at2"/>
<dbReference type="STRING" id="588602.SAMN04487991_2435"/>
<sequence>MSETLVEPGQEGPVTISISRRVRPGCEAQYEDWLHGIIAAASDFPGHMGVNILKPSGATDGRYVLIYRFDTWAHCQAWEDSETRKLWVGRLGDLVEGEGERKRVTGLEAWFDLPDVPVAKHAPQWKMAIVLIVVVFVVVYPLQLIMLPLMEGWPHWSKTLTIAITQVLLMTYVLMPKVTKLLRNWLFA</sequence>
<dbReference type="InterPro" id="IPR038762">
    <property type="entry name" value="ABM_predict"/>
</dbReference>
<dbReference type="Proteomes" id="UP000199630">
    <property type="component" value="Unassembled WGS sequence"/>
</dbReference>
<proteinExistence type="predicted"/>
<accession>A0A1I3SHJ2</accession>
<evidence type="ECO:0000259" key="2">
    <source>
        <dbReference type="Pfam" id="PF03992"/>
    </source>
</evidence>
<keyword evidence="4" id="KW-1185">Reference proteome</keyword>
<feature type="transmembrane region" description="Helical" evidence="1">
    <location>
        <begin position="128"/>
        <end position="150"/>
    </location>
</feature>
<name>A0A1I3SHJ2_9RHOB</name>
<keyword evidence="1" id="KW-1133">Transmembrane helix</keyword>
<dbReference type="RefSeq" id="WP_090060962.1">
    <property type="nucleotide sequence ID" value="NZ_FORH01000004.1"/>
</dbReference>
<dbReference type="PANTHER" id="PTHR40057:SF1">
    <property type="entry name" value="SLR1162 PROTEIN"/>
    <property type="match status" value="1"/>
</dbReference>
<dbReference type="InterPro" id="IPR011008">
    <property type="entry name" value="Dimeric_a/b-barrel"/>
</dbReference>
<dbReference type="Pfam" id="PF03992">
    <property type="entry name" value="ABM"/>
    <property type="match status" value="1"/>
</dbReference>
<organism evidence="3 4">
    <name type="scientific">Celeribacter neptunius</name>
    <dbReference type="NCBI Taxonomy" id="588602"/>
    <lineage>
        <taxon>Bacteria</taxon>
        <taxon>Pseudomonadati</taxon>
        <taxon>Pseudomonadota</taxon>
        <taxon>Alphaproteobacteria</taxon>
        <taxon>Rhodobacterales</taxon>
        <taxon>Roseobacteraceae</taxon>
        <taxon>Celeribacter</taxon>
    </lineage>
</organism>
<dbReference type="PANTHER" id="PTHR40057">
    <property type="entry name" value="SLR1162 PROTEIN"/>
    <property type="match status" value="1"/>
</dbReference>
<keyword evidence="1" id="KW-0472">Membrane</keyword>
<evidence type="ECO:0000256" key="1">
    <source>
        <dbReference type="SAM" id="Phobius"/>
    </source>
</evidence>
<gene>
    <name evidence="3" type="ORF">SAMN04487991_2435</name>
</gene>
<dbReference type="Gene3D" id="3.30.70.100">
    <property type="match status" value="1"/>
</dbReference>
<reference evidence="4" key="1">
    <citation type="submission" date="2016-10" db="EMBL/GenBank/DDBJ databases">
        <authorList>
            <person name="Varghese N."/>
            <person name="Submissions S."/>
        </authorList>
    </citation>
    <scope>NUCLEOTIDE SEQUENCE [LARGE SCALE GENOMIC DNA]</scope>
    <source>
        <strain evidence="4">DSM 26471</strain>
    </source>
</reference>
<dbReference type="EMBL" id="FORH01000004">
    <property type="protein sequence ID" value="SFJ56957.1"/>
    <property type="molecule type" value="Genomic_DNA"/>
</dbReference>
<dbReference type="InterPro" id="IPR007138">
    <property type="entry name" value="ABM_dom"/>
</dbReference>
<evidence type="ECO:0000313" key="3">
    <source>
        <dbReference type="EMBL" id="SFJ56957.1"/>
    </source>
</evidence>
<protein>
    <recommendedName>
        <fullName evidence="2">ABM domain-containing protein</fullName>
    </recommendedName>
</protein>
<dbReference type="SUPFAM" id="SSF54909">
    <property type="entry name" value="Dimeric alpha+beta barrel"/>
    <property type="match status" value="1"/>
</dbReference>
<feature type="transmembrane region" description="Helical" evidence="1">
    <location>
        <begin position="156"/>
        <end position="175"/>
    </location>
</feature>
<dbReference type="AlphaFoldDB" id="A0A1I3SHJ2"/>
<keyword evidence="1" id="KW-0812">Transmembrane</keyword>
<feature type="domain" description="ABM" evidence="2">
    <location>
        <begin position="14"/>
        <end position="87"/>
    </location>
</feature>
<evidence type="ECO:0000313" key="4">
    <source>
        <dbReference type="Proteomes" id="UP000199630"/>
    </source>
</evidence>